<evidence type="ECO:0000256" key="1">
    <source>
        <dbReference type="ARBA" id="ARBA00022448"/>
    </source>
</evidence>
<dbReference type="PANTHER" id="PTHR36118:SF1">
    <property type="entry name" value="ION-TRANSLOCATING OXIDOREDUCTASE COMPLEX SUBUNIT G"/>
    <property type="match status" value="1"/>
</dbReference>
<dbReference type="EMBL" id="BAAFSF010000002">
    <property type="protein sequence ID" value="GAB1251840.1"/>
    <property type="molecule type" value="Genomic_DNA"/>
</dbReference>
<comment type="subunit">
    <text evidence="6">The complex is composed of six subunits: RnfA, RnfB, RnfC, RnfD, RnfE and RnfG.</text>
</comment>
<keyword evidence="6" id="KW-1133">Transmembrane helix</keyword>
<evidence type="ECO:0000256" key="5">
    <source>
        <dbReference type="ARBA" id="ARBA00022982"/>
    </source>
</evidence>
<organism evidence="9 10">
    <name type="scientific">Porphyromonas miyakawae</name>
    <dbReference type="NCBI Taxonomy" id="3137470"/>
    <lineage>
        <taxon>Bacteria</taxon>
        <taxon>Pseudomonadati</taxon>
        <taxon>Bacteroidota</taxon>
        <taxon>Bacteroidia</taxon>
        <taxon>Bacteroidales</taxon>
        <taxon>Porphyromonadaceae</taxon>
        <taxon>Porphyromonas</taxon>
    </lineage>
</organism>
<keyword evidence="6" id="KW-0812">Transmembrane</keyword>
<evidence type="ECO:0000256" key="3">
    <source>
        <dbReference type="ARBA" id="ARBA00022630"/>
    </source>
</evidence>
<dbReference type="Pfam" id="PF04205">
    <property type="entry name" value="FMN_bind"/>
    <property type="match status" value="1"/>
</dbReference>
<keyword evidence="3 6" id="KW-0285">Flavoprotein</keyword>
<dbReference type="PANTHER" id="PTHR36118">
    <property type="entry name" value="ION-TRANSLOCATING OXIDOREDUCTASE COMPLEX SUBUNIT G"/>
    <property type="match status" value="1"/>
</dbReference>
<feature type="domain" description="FMN-binding" evidence="8">
    <location>
        <begin position="99"/>
        <end position="194"/>
    </location>
</feature>
<dbReference type="NCBIfam" id="TIGR01947">
    <property type="entry name" value="rnfG"/>
    <property type="match status" value="1"/>
</dbReference>
<dbReference type="SMART" id="SM00900">
    <property type="entry name" value="FMN_bind"/>
    <property type="match status" value="1"/>
</dbReference>
<feature type="region of interest" description="Disordered" evidence="7">
    <location>
        <begin position="202"/>
        <end position="236"/>
    </location>
</feature>
<keyword evidence="6" id="KW-0472">Membrane</keyword>
<evidence type="ECO:0000256" key="7">
    <source>
        <dbReference type="SAM" id="MobiDB-lite"/>
    </source>
</evidence>
<dbReference type="PIRSF" id="PIRSF006091">
    <property type="entry name" value="E_trnsport_RnfG"/>
    <property type="match status" value="1"/>
</dbReference>
<accession>A0ABQ0E295</accession>
<evidence type="ECO:0000256" key="2">
    <source>
        <dbReference type="ARBA" id="ARBA00022553"/>
    </source>
</evidence>
<proteinExistence type="inferred from homology"/>
<comment type="function">
    <text evidence="6">Part of a membrane-bound complex that couples electron transfer with translocation of ions across the membrane.</text>
</comment>
<evidence type="ECO:0000313" key="9">
    <source>
        <dbReference type="EMBL" id="GAB1251840.1"/>
    </source>
</evidence>
<keyword evidence="1 6" id="KW-0813">Transport</keyword>
<evidence type="ECO:0000259" key="8">
    <source>
        <dbReference type="SMART" id="SM00900"/>
    </source>
</evidence>
<keyword evidence="4 6" id="KW-0288">FMN</keyword>
<dbReference type="Proteomes" id="UP001628220">
    <property type="component" value="Unassembled WGS sequence"/>
</dbReference>
<name>A0ABQ0E295_9PORP</name>
<comment type="subcellular location">
    <subcellularLocation>
        <location evidence="6">Cell membrane</location>
        <topology evidence="6">Single-pass membrane protein</topology>
    </subcellularLocation>
</comment>
<sequence>MKKLASTFPNMLLSLVLICLVMGGILGAMNHITQKPIAATELKNKTAAIAAVLPEFDNNPIEEATEVEIPGEEGKLKVYPATKGGEVIGYAIETYTKKGFGGEFSLMVGFLPDGTVENFAVLKHAETPGLGAKMDDWFHSDGAPGLIRNMHGVKMQEESPLKVTKDGGKVDAITASTITSRAFIDAFERAYSALKVVQGTATDVASEATPQTSEEAGEAQTQEPQPAEVEEQLVQE</sequence>
<evidence type="ECO:0000256" key="4">
    <source>
        <dbReference type="ARBA" id="ARBA00022643"/>
    </source>
</evidence>
<evidence type="ECO:0000313" key="10">
    <source>
        <dbReference type="Proteomes" id="UP001628220"/>
    </source>
</evidence>
<dbReference type="RefSeq" id="WP_411915657.1">
    <property type="nucleotide sequence ID" value="NZ_BAAFSF010000002.1"/>
</dbReference>
<feature type="compositionally biased region" description="Polar residues" evidence="7">
    <location>
        <begin position="202"/>
        <end position="224"/>
    </location>
</feature>
<keyword evidence="5 6" id="KW-0249">Electron transport</keyword>
<comment type="similarity">
    <text evidence="6">Belongs to the RnfG family.</text>
</comment>
<dbReference type="InterPro" id="IPR010209">
    <property type="entry name" value="Ion_transpt_RnfG/RsxG"/>
</dbReference>
<reference evidence="9 10" key="1">
    <citation type="journal article" date="2025" name="Int. J. Syst. Evol. Microbiol.">
        <title>Desulfovibrio falkowii sp. nov., Porphyromonas miyakawae sp. nov., Mediterraneibacter flintii sp. nov. and Owariibacterium komagatae gen. nov., sp. nov., isolated from human faeces.</title>
        <authorList>
            <person name="Hamaguchi T."/>
            <person name="Ohara M."/>
            <person name="Hisatomi A."/>
            <person name="Sekiguchi K."/>
            <person name="Takeda J.I."/>
            <person name="Ueyama J."/>
            <person name="Ito M."/>
            <person name="Nishiwaki H."/>
            <person name="Ogi T."/>
            <person name="Hirayama M."/>
            <person name="Ohkuma M."/>
            <person name="Sakamoto M."/>
            <person name="Ohno K."/>
        </authorList>
    </citation>
    <scope>NUCLEOTIDE SEQUENCE [LARGE SCALE GENOMIC DNA]</scope>
    <source>
        <strain evidence="9 10">13CB11C</strain>
    </source>
</reference>
<keyword evidence="10" id="KW-1185">Reference proteome</keyword>
<dbReference type="HAMAP" id="MF_00479">
    <property type="entry name" value="RsxG_RnfG"/>
    <property type="match status" value="1"/>
</dbReference>
<feature type="modified residue" description="FMN phosphoryl threonine" evidence="6">
    <location>
        <position position="177"/>
    </location>
</feature>
<protein>
    <recommendedName>
        <fullName evidence="6">Ion-translocating oxidoreductase complex subunit G</fullName>
        <ecNumber evidence="6">7.-.-.-</ecNumber>
    </recommendedName>
    <alternativeName>
        <fullName evidence="6">Rnf electron transport complex subunit G</fullName>
    </alternativeName>
</protein>
<gene>
    <name evidence="6" type="primary">rnfG</name>
    <name evidence="9" type="ORF">Tsumi_09450</name>
</gene>
<keyword evidence="6" id="KW-1278">Translocase</keyword>
<dbReference type="EC" id="7.-.-.-" evidence="6"/>
<evidence type="ECO:0000256" key="6">
    <source>
        <dbReference type="HAMAP-Rule" id="MF_00479"/>
    </source>
</evidence>
<comment type="cofactor">
    <cofactor evidence="6">
        <name>FMN</name>
        <dbReference type="ChEBI" id="CHEBI:58210"/>
    </cofactor>
</comment>
<keyword evidence="6" id="KW-1003">Cell membrane</keyword>
<keyword evidence="2 6" id="KW-0597">Phosphoprotein</keyword>
<dbReference type="InterPro" id="IPR007329">
    <property type="entry name" value="FMN-bd"/>
</dbReference>
<comment type="caution">
    <text evidence="9">The sequence shown here is derived from an EMBL/GenBank/DDBJ whole genome shotgun (WGS) entry which is preliminary data.</text>
</comment>